<organism evidence="2 3">
    <name type="scientific">Alloprevotella rava F0323</name>
    <dbReference type="NCBI Taxonomy" id="679199"/>
    <lineage>
        <taxon>Bacteria</taxon>
        <taxon>Pseudomonadati</taxon>
        <taxon>Bacteroidota</taxon>
        <taxon>Bacteroidia</taxon>
        <taxon>Bacteroidales</taxon>
        <taxon>Prevotellaceae</taxon>
        <taxon>Alloprevotella</taxon>
    </lineage>
</organism>
<dbReference type="eggNOG" id="ENOG50341KW">
    <property type="taxonomic scope" value="Bacteria"/>
</dbReference>
<dbReference type="HOGENOM" id="CLU_157058_0_0_10"/>
<keyword evidence="1" id="KW-0472">Membrane</keyword>
<dbReference type="OrthoDB" id="1075438at2"/>
<dbReference type="Proteomes" id="UP000015993">
    <property type="component" value="Unassembled WGS sequence"/>
</dbReference>
<feature type="transmembrane region" description="Helical" evidence="1">
    <location>
        <begin position="7"/>
        <end position="29"/>
    </location>
</feature>
<comment type="caution">
    <text evidence="2">The sequence shown here is derived from an EMBL/GenBank/DDBJ whole genome shotgun (WGS) entry which is preliminary data.</text>
</comment>
<keyword evidence="3" id="KW-1185">Reference proteome</keyword>
<dbReference type="RefSeq" id="WP_009347469.1">
    <property type="nucleotide sequence ID" value="NZ_JH376829.1"/>
</dbReference>
<proteinExistence type="predicted"/>
<gene>
    <name evidence="2" type="ORF">HMPREF9332_01009</name>
</gene>
<evidence type="ECO:0000313" key="3">
    <source>
        <dbReference type="Proteomes" id="UP000015993"/>
    </source>
</evidence>
<reference evidence="2 3" key="1">
    <citation type="submission" date="2011-08" db="EMBL/GenBank/DDBJ databases">
        <title>The Genome Sequence of Prevotella sp. oral taxon 302 str. F0323.</title>
        <authorList>
            <consortium name="The Broad Institute Genome Sequencing Platform"/>
            <person name="Earl A."/>
            <person name="Ward D."/>
            <person name="Feldgarden M."/>
            <person name="Gevers D."/>
            <person name="Izard J."/>
            <person name="Blanton J.M."/>
            <person name="Baranova O.V."/>
            <person name="Tanner A.C."/>
            <person name="Dewhirst F.E."/>
            <person name="Young S.K."/>
            <person name="Zeng Q."/>
            <person name="Gargeya S."/>
            <person name="Fitzgerald M."/>
            <person name="Haas B."/>
            <person name="Abouelleil A."/>
            <person name="Alvarado L."/>
            <person name="Arachchi H.M."/>
            <person name="Berlin A."/>
            <person name="Brown A."/>
            <person name="Chapman S.B."/>
            <person name="Chen Z."/>
            <person name="Dunbar C."/>
            <person name="Freedman E."/>
            <person name="Gearin G."/>
            <person name="Gellesch M."/>
            <person name="Goldberg J."/>
            <person name="Griggs A."/>
            <person name="Gujja S."/>
            <person name="Heiman D."/>
            <person name="Howarth C."/>
            <person name="Larson L."/>
            <person name="Lui A."/>
            <person name="MacDonald P.J.P."/>
            <person name="Montmayeur A."/>
            <person name="Murphy C."/>
            <person name="Neiman D."/>
            <person name="Pearson M."/>
            <person name="Priest M."/>
            <person name="Roberts A."/>
            <person name="Saif S."/>
            <person name="Shea T."/>
            <person name="Shenoy N."/>
            <person name="Sisk P."/>
            <person name="Stolte C."/>
            <person name="Sykes S."/>
            <person name="Wortman J."/>
            <person name="Nusbaum C."/>
            <person name="Birren B."/>
        </authorList>
    </citation>
    <scope>NUCLEOTIDE SEQUENCE [LARGE SCALE GENOMIC DNA]</scope>
    <source>
        <strain evidence="2 3">F0323</strain>
    </source>
</reference>
<accession>G5GBQ8</accession>
<protein>
    <submittedName>
        <fullName evidence="2">Uncharacterized protein</fullName>
    </submittedName>
</protein>
<dbReference type="AlphaFoldDB" id="G5GBQ8"/>
<dbReference type="EMBL" id="ACZK01000019">
    <property type="protein sequence ID" value="EHG22962.1"/>
    <property type="molecule type" value="Genomic_DNA"/>
</dbReference>
<keyword evidence="1" id="KW-0812">Transmembrane</keyword>
<keyword evidence="1" id="KW-1133">Transmembrane helix</keyword>
<evidence type="ECO:0000313" key="2">
    <source>
        <dbReference type="EMBL" id="EHG22962.1"/>
    </source>
</evidence>
<name>G5GBQ8_9BACT</name>
<evidence type="ECO:0000256" key="1">
    <source>
        <dbReference type="SAM" id="Phobius"/>
    </source>
</evidence>
<sequence>MNTRNKSILIFVAGIITGFILTILLALILQPRNTDENLQLFEKPAQEIKANSFRVMQVLPDGSALAMVNDISSMLNNSLSSTADNSVEIGTIVLFLNNNNSNTNYYDKQIITRPSGKHFRQIGIYRYITKQEMMKTVPVIALFDK</sequence>